<dbReference type="Proteomes" id="UP000245535">
    <property type="component" value="Unassembled WGS sequence"/>
</dbReference>
<evidence type="ECO:0000256" key="6">
    <source>
        <dbReference type="ARBA" id="ARBA00023204"/>
    </source>
</evidence>
<proteinExistence type="inferred from homology"/>
<evidence type="ECO:0000259" key="9">
    <source>
        <dbReference type="Pfam" id="PF01035"/>
    </source>
</evidence>
<dbReference type="RefSeq" id="WP_109617204.1">
    <property type="nucleotide sequence ID" value="NZ_QGDO01000002.1"/>
</dbReference>
<evidence type="ECO:0000313" key="12">
    <source>
        <dbReference type="Proteomes" id="UP000245535"/>
    </source>
</evidence>
<evidence type="ECO:0000313" key="11">
    <source>
        <dbReference type="EMBL" id="PWJ43017.1"/>
    </source>
</evidence>
<dbReference type="GO" id="GO:0006307">
    <property type="term" value="P:DNA alkylation repair"/>
    <property type="evidence" value="ECO:0007669"/>
    <property type="project" value="UniProtKB-UniRule"/>
</dbReference>
<keyword evidence="2 8" id="KW-0963">Cytoplasm</keyword>
<dbReference type="PANTHER" id="PTHR10815:SF5">
    <property type="entry name" value="METHYLATED-DNA--PROTEIN-CYSTEINE METHYLTRANSFERASE"/>
    <property type="match status" value="1"/>
</dbReference>
<sequence length="161" mass="18178">MQDQTYYTYLQSPIGWIEIESSSVGITSLRFTESEPQREKIENKITLQCKTELEEYFRKERKQFSVSLAPEGSEFQQKVWKALNEIPYGTTTSYGKIAEILGDPHAVRAVGKANGSNPIAIIVPCHRVIGASGNLTGYAWGLDKKQWLLKLEQAAFQTTLF</sequence>
<dbReference type="InterPro" id="IPR001497">
    <property type="entry name" value="MethylDNA_cys_MeTrfase_AS"/>
</dbReference>
<comment type="miscellaneous">
    <text evidence="8">This enzyme catalyzes only one turnover and therefore is not strictly catalytic. According to one definition, an enzyme is a biocatalyst that acts repeatedly and over many reaction cycles.</text>
</comment>
<comment type="function">
    <text evidence="8">Involved in the cellular defense against the biological effects of O6-methylguanine (O6-MeG) and O4-methylthymine (O4-MeT) in DNA. Repairs the methylated nucleobase in DNA by stoichiometrically transferring the methyl group to a cysteine residue in the enzyme. This is a suicide reaction: the enzyme is irreversibly inactivated.</text>
</comment>
<dbReference type="NCBIfam" id="TIGR00589">
    <property type="entry name" value="ogt"/>
    <property type="match status" value="1"/>
</dbReference>
<keyword evidence="5 8" id="KW-0227">DNA damage</keyword>
<evidence type="ECO:0000256" key="3">
    <source>
        <dbReference type="ARBA" id="ARBA00022603"/>
    </source>
</evidence>
<comment type="catalytic activity">
    <reaction evidence="7 8">
        <text>a 6-O-methyl-2'-deoxyguanosine in DNA + L-cysteinyl-[protein] = S-methyl-L-cysteinyl-[protein] + a 2'-deoxyguanosine in DNA</text>
        <dbReference type="Rhea" id="RHEA:24000"/>
        <dbReference type="Rhea" id="RHEA-COMP:10131"/>
        <dbReference type="Rhea" id="RHEA-COMP:10132"/>
        <dbReference type="Rhea" id="RHEA-COMP:11367"/>
        <dbReference type="Rhea" id="RHEA-COMP:11368"/>
        <dbReference type="ChEBI" id="CHEBI:29950"/>
        <dbReference type="ChEBI" id="CHEBI:82612"/>
        <dbReference type="ChEBI" id="CHEBI:85445"/>
        <dbReference type="ChEBI" id="CHEBI:85448"/>
        <dbReference type="EC" id="2.1.1.63"/>
    </reaction>
</comment>
<dbReference type="GO" id="GO:0003908">
    <property type="term" value="F:methylated-DNA-[protein]-cysteine S-methyltransferase activity"/>
    <property type="evidence" value="ECO:0007669"/>
    <property type="project" value="UniProtKB-UniRule"/>
</dbReference>
<dbReference type="GO" id="GO:0005737">
    <property type="term" value="C:cytoplasm"/>
    <property type="evidence" value="ECO:0007669"/>
    <property type="project" value="UniProtKB-SubCell"/>
</dbReference>
<feature type="domain" description="Methylated-DNA-[protein]-cysteine S-methyltransferase DNA binding" evidence="9">
    <location>
        <begin position="74"/>
        <end position="153"/>
    </location>
</feature>
<evidence type="ECO:0000256" key="2">
    <source>
        <dbReference type="ARBA" id="ARBA00022490"/>
    </source>
</evidence>
<dbReference type="InterPro" id="IPR014048">
    <property type="entry name" value="MethylDNA_cys_MeTrfase_DNA-bd"/>
</dbReference>
<keyword evidence="6 8" id="KW-0234">DNA repair</keyword>
<keyword evidence="12" id="KW-1185">Reference proteome</keyword>
<evidence type="ECO:0000256" key="4">
    <source>
        <dbReference type="ARBA" id="ARBA00022679"/>
    </source>
</evidence>
<dbReference type="SUPFAM" id="SSF53155">
    <property type="entry name" value="Methylated DNA-protein cysteine methyltransferase domain"/>
    <property type="match status" value="1"/>
</dbReference>
<dbReference type="PROSITE" id="PS00374">
    <property type="entry name" value="MGMT"/>
    <property type="match status" value="1"/>
</dbReference>
<evidence type="ECO:0000256" key="7">
    <source>
        <dbReference type="ARBA" id="ARBA00049348"/>
    </source>
</evidence>
<comment type="similarity">
    <text evidence="8">Belongs to the MGMT family.</text>
</comment>
<dbReference type="HAMAP" id="MF_00772">
    <property type="entry name" value="OGT"/>
    <property type="match status" value="1"/>
</dbReference>
<feature type="domain" description="Methylguanine DNA methyltransferase ribonuclease-like" evidence="10">
    <location>
        <begin position="6"/>
        <end position="69"/>
    </location>
</feature>
<keyword evidence="3 8" id="KW-0489">Methyltransferase</keyword>
<feature type="active site" description="Nucleophile; methyl group acceptor" evidence="8">
    <location>
        <position position="125"/>
    </location>
</feature>
<dbReference type="AlphaFoldDB" id="A0A316A047"/>
<comment type="caution">
    <text evidence="11">The sequence shown here is derived from an EMBL/GenBank/DDBJ whole genome shotgun (WGS) entry which is preliminary data.</text>
</comment>
<comment type="subcellular location">
    <subcellularLocation>
        <location evidence="8">Cytoplasm</location>
    </subcellularLocation>
</comment>
<dbReference type="InterPro" id="IPR036388">
    <property type="entry name" value="WH-like_DNA-bd_sf"/>
</dbReference>
<dbReference type="PANTHER" id="PTHR10815">
    <property type="entry name" value="METHYLATED-DNA--PROTEIN-CYSTEINE METHYLTRANSFERASE"/>
    <property type="match status" value="1"/>
</dbReference>
<dbReference type="EMBL" id="QGDO01000002">
    <property type="protein sequence ID" value="PWJ43017.1"/>
    <property type="molecule type" value="Genomic_DNA"/>
</dbReference>
<dbReference type="Pfam" id="PF02870">
    <property type="entry name" value="Methyltransf_1N"/>
    <property type="match status" value="1"/>
</dbReference>
<dbReference type="FunFam" id="1.10.10.10:FF:000337">
    <property type="entry name" value="Methylated-DNA--protein-cysteine methyltransferase"/>
    <property type="match status" value="1"/>
</dbReference>
<comment type="catalytic activity">
    <reaction evidence="1 8">
        <text>a 4-O-methyl-thymidine in DNA + L-cysteinyl-[protein] = a thymidine in DNA + S-methyl-L-cysteinyl-[protein]</text>
        <dbReference type="Rhea" id="RHEA:53428"/>
        <dbReference type="Rhea" id="RHEA-COMP:10131"/>
        <dbReference type="Rhea" id="RHEA-COMP:10132"/>
        <dbReference type="Rhea" id="RHEA-COMP:13555"/>
        <dbReference type="Rhea" id="RHEA-COMP:13556"/>
        <dbReference type="ChEBI" id="CHEBI:29950"/>
        <dbReference type="ChEBI" id="CHEBI:82612"/>
        <dbReference type="ChEBI" id="CHEBI:137386"/>
        <dbReference type="ChEBI" id="CHEBI:137387"/>
        <dbReference type="EC" id="2.1.1.63"/>
    </reaction>
</comment>
<reference evidence="11 12" key="1">
    <citation type="submission" date="2018-03" db="EMBL/GenBank/DDBJ databases">
        <title>Genomic Encyclopedia of Archaeal and Bacterial Type Strains, Phase II (KMG-II): from individual species to whole genera.</title>
        <authorList>
            <person name="Goeker M."/>
        </authorList>
    </citation>
    <scope>NUCLEOTIDE SEQUENCE [LARGE SCALE GENOMIC DNA]</scope>
    <source>
        <strain evidence="11 12">DSM 28229</strain>
    </source>
</reference>
<dbReference type="Gene3D" id="3.30.160.70">
    <property type="entry name" value="Methylated DNA-protein cysteine methyltransferase domain"/>
    <property type="match status" value="1"/>
</dbReference>
<dbReference type="InterPro" id="IPR008332">
    <property type="entry name" value="MethylG_MeTrfase_N"/>
</dbReference>
<dbReference type="Pfam" id="PF01035">
    <property type="entry name" value="DNA_binding_1"/>
    <property type="match status" value="1"/>
</dbReference>
<evidence type="ECO:0000256" key="8">
    <source>
        <dbReference type="HAMAP-Rule" id="MF_00772"/>
    </source>
</evidence>
<dbReference type="SUPFAM" id="SSF46767">
    <property type="entry name" value="Methylated DNA-protein cysteine methyltransferase, C-terminal domain"/>
    <property type="match status" value="1"/>
</dbReference>
<dbReference type="EC" id="2.1.1.63" evidence="8"/>
<dbReference type="GO" id="GO:0032259">
    <property type="term" value="P:methylation"/>
    <property type="evidence" value="ECO:0007669"/>
    <property type="project" value="UniProtKB-KW"/>
</dbReference>
<dbReference type="Gene3D" id="1.10.10.10">
    <property type="entry name" value="Winged helix-like DNA-binding domain superfamily/Winged helix DNA-binding domain"/>
    <property type="match status" value="1"/>
</dbReference>
<accession>A0A316A047</accession>
<evidence type="ECO:0000259" key="10">
    <source>
        <dbReference type="Pfam" id="PF02870"/>
    </source>
</evidence>
<gene>
    <name evidence="11" type="ORF">BC781_102564</name>
</gene>
<organism evidence="11 12">
    <name type="scientific">Sediminitomix flava</name>
    <dbReference type="NCBI Taxonomy" id="379075"/>
    <lineage>
        <taxon>Bacteria</taxon>
        <taxon>Pseudomonadati</taxon>
        <taxon>Bacteroidota</taxon>
        <taxon>Cytophagia</taxon>
        <taxon>Cytophagales</taxon>
        <taxon>Flammeovirgaceae</taxon>
        <taxon>Sediminitomix</taxon>
    </lineage>
</organism>
<name>A0A316A047_SEDFL</name>
<dbReference type="CDD" id="cd06445">
    <property type="entry name" value="ATase"/>
    <property type="match status" value="1"/>
</dbReference>
<evidence type="ECO:0000256" key="1">
    <source>
        <dbReference type="ARBA" id="ARBA00001286"/>
    </source>
</evidence>
<protein>
    <recommendedName>
        <fullName evidence="8">Methylated-DNA--protein-cysteine methyltransferase</fullName>
        <ecNumber evidence="8">2.1.1.63</ecNumber>
    </recommendedName>
    <alternativeName>
        <fullName evidence="8">6-O-methylguanine-DNA methyltransferase</fullName>
        <shortName evidence="8">MGMT</shortName>
    </alternativeName>
    <alternativeName>
        <fullName evidence="8">O-6-methylguanine-DNA-alkyltransferase</fullName>
    </alternativeName>
</protein>
<keyword evidence="4 8" id="KW-0808">Transferase</keyword>
<dbReference type="InterPro" id="IPR023546">
    <property type="entry name" value="MGMT"/>
</dbReference>
<dbReference type="InterPro" id="IPR036217">
    <property type="entry name" value="MethylDNA_cys_MeTrfase_DNAb"/>
</dbReference>
<evidence type="ECO:0000256" key="5">
    <source>
        <dbReference type="ARBA" id="ARBA00022763"/>
    </source>
</evidence>
<dbReference type="InterPro" id="IPR036631">
    <property type="entry name" value="MGMT_N_sf"/>
</dbReference>
<dbReference type="OrthoDB" id="9802228at2"/>